<feature type="repeat" description="ANK" evidence="1">
    <location>
        <begin position="252"/>
        <end position="284"/>
    </location>
</feature>
<dbReference type="SMART" id="SM00248">
    <property type="entry name" value="ANK"/>
    <property type="match status" value="3"/>
</dbReference>
<evidence type="ECO:0000256" key="1">
    <source>
        <dbReference type="PROSITE-ProRule" id="PRU00023"/>
    </source>
</evidence>
<feature type="compositionally biased region" description="Low complexity" evidence="2">
    <location>
        <begin position="10"/>
        <end position="31"/>
    </location>
</feature>
<dbReference type="CTD" id="140731"/>
<dbReference type="PROSITE" id="PS50053">
    <property type="entry name" value="UBIQUITIN_2"/>
    <property type="match status" value="1"/>
</dbReference>
<dbReference type="Gene3D" id="3.10.20.90">
    <property type="entry name" value="Phosphatidylinositol 3-kinase Catalytic Subunit, Chain A, domain 1"/>
    <property type="match status" value="1"/>
</dbReference>
<dbReference type="eggNOG" id="KOG4177">
    <property type="taxonomic scope" value="Eukaryota"/>
</dbReference>
<keyword evidence="5" id="KW-1185">Reference proteome</keyword>
<dbReference type="SUPFAM" id="SSF54236">
    <property type="entry name" value="Ubiquitin-like"/>
    <property type="match status" value="1"/>
</dbReference>
<dbReference type="OrthoDB" id="10258888at2759"/>
<dbReference type="InterPro" id="IPR000626">
    <property type="entry name" value="Ubiquitin-like_dom"/>
</dbReference>
<accession>A0A0D9RSM2</accession>
<evidence type="ECO:0000313" key="5">
    <source>
        <dbReference type="Proteomes" id="UP000029965"/>
    </source>
</evidence>
<dbReference type="SUPFAM" id="SSF48403">
    <property type="entry name" value="Ankyrin repeat"/>
    <property type="match status" value="1"/>
</dbReference>
<evidence type="ECO:0000313" key="4">
    <source>
        <dbReference type="Ensembl" id="ENSCSAP00000011611.1"/>
    </source>
</evidence>
<name>A0A0D9RSM2_CHLSB</name>
<evidence type="ECO:0000256" key="2">
    <source>
        <dbReference type="SAM" id="MobiDB-lite"/>
    </source>
</evidence>
<feature type="repeat" description="ANK" evidence="1">
    <location>
        <begin position="219"/>
        <end position="251"/>
    </location>
</feature>
<dbReference type="Pfam" id="PF12796">
    <property type="entry name" value="Ank_2"/>
    <property type="match status" value="1"/>
</dbReference>
<dbReference type="PROSITE" id="PS50297">
    <property type="entry name" value="ANK_REP_REGION"/>
    <property type="match status" value="2"/>
</dbReference>
<dbReference type="PANTHER" id="PTHR22677:SF3">
    <property type="entry name" value="ANKYRIN REPEAT DOMAIN-CONTAINING PROTEIN 60"/>
    <property type="match status" value="1"/>
</dbReference>
<dbReference type="AlphaFoldDB" id="A0A0D9RSM2"/>
<dbReference type="InterPro" id="IPR029071">
    <property type="entry name" value="Ubiquitin-like_domsf"/>
</dbReference>
<dbReference type="Gene3D" id="1.25.40.20">
    <property type="entry name" value="Ankyrin repeat-containing domain"/>
    <property type="match status" value="1"/>
</dbReference>
<keyword evidence="1" id="KW-0040">ANK repeat</keyword>
<dbReference type="GeneTree" id="ENSGT00390000015137"/>
<dbReference type="BioGRID-ORCS" id="103243613">
    <property type="hits" value="0 hits in 8 CRISPR screens"/>
</dbReference>
<dbReference type="InterPro" id="IPR039323">
    <property type="entry name" value="ANKRD_45/46/60"/>
</dbReference>
<reference evidence="4" key="3">
    <citation type="submission" date="2025-09" db="UniProtKB">
        <authorList>
            <consortium name="Ensembl"/>
        </authorList>
    </citation>
    <scope>IDENTIFICATION</scope>
</reference>
<reference evidence="4 5" key="1">
    <citation type="submission" date="2014-03" db="EMBL/GenBank/DDBJ databases">
        <authorList>
            <person name="Warren W."/>
            <person name="Wilson R.K."/>
        </authorList>
    </citation>
    <scope>NUCLEOTIDE SEQUENCE</scope>
</reference>
<dbReference type="PROSITE" id="PS50088">
    <property type="entry name" value="ANK_REPEAT"/>
    <property type="match status" value="2"/>
</dbReference>
<dbReference type="RefSeq" id="XP_008011205.1">
    <property type="nucleotide sequence ID" value="XM_008013014.3"/>
</dbReference>
<organism evidence="4 5">
    <name type="scientific">Chlorocebus sabaeus</name>
    <name type="common">Green monkey</name>
    <name type="synonym">Simia sabaea</name>
    <dbReference type="NCBI Taxonomy" id="60711"/>
    <lineage>
        <taxon>Eukaryota</taxon>
        <taxon>Metazoa</taxon>
        <taxon>Chordata</taxon>
        <taxon>Craniata</taxon>
        <taxon>Vertebrata</taxon>
        <taxon>Euteleostomi</taxon>
        <taxon>Mammalia</taxon>
        <taxon>Eutheria</taxon>
        <taxon>Euarchontoglires</taxon>
        <taxon>Primates</taxon>
        <taxon>Haplorrhini</taxon>
        <taxon>Catarrhini</taxon>
        <taxon>Cercopithecidae</taxon>
        <taxon>Cercopithecinae</taxon>
        <taxon>Chlorocebus</taxon>
    </lineage>
</organism>
<dbReference type="Proteomes" id="UP000029965">
    <property type="component" value="Chromosome 2"/>
</dbReference>
<feature type="region of interest" description="Disordered" evidence="2">
    <location>
        <begin position="1"/>
        <end position="81"/>
    </location>
</feature>
<proteinExistence type="predicted"/>
<dbReference type="STRING" id="60711.ENSCSAP00000011611"/>
<evidence type="ECO:0000259" key="3">
    <source>
        <dbReference type="PROSITE" id="PS50053"/>
    </source>
</evidence>
<dbReference type="GeneID" id="103243613"/>
<dbReference type="InterPro" id="IPR036770">
    <property type="entry name" value="Ankyrin_rpt-contain_sf"/>
</dbReference>
<dbReference type="CDD" id="cd17063">
    <property type="entry name" value="Ubl_ANKRD60"/>
    <property type="match status" value="1"/>
</dbReference>
<dbReference type="PANTHER" id="PTHR22677">
    <property type="entry name" value="ANKYRIN REPEAT DOMAIN-CONTAINING PROTEIN 60"/>
    <property type="match status" value="1"/>
</dbReference>
<sequence length="345" mass="37697">MTRGRDWPMRRAAAGASGARAAGPLGGAPRLHPNAGRRGGMRAGPQGRGGSRAGSAGSRPLPAQSRACSRGRSQQLVGDPKAASALPDLAPDVFFLRVRLEETGEIFRVANCRGDMTVRELKEELDLMVGIPFNLQRLQYLDEGVLMDDTTLKFHDVVPGGIISLCIWRHDGWTELVLAAAEGDPSKLSCLGLTEDSFYRTANSEHFEGEKWKQWTSQRAFVALYVASHRGHSDAVQYLLEHGASCLSRSPLGRTPLHVAAAMGRSDCISLLLQHGASIHDKDAKGETPISIAHRLNHTQSERQMFLLHQIAKSGIRDLNDLVMKNALQRIKSGFRSKVTMMTPH</sequence>
<dbReference type="EMBL" id="AQIB01135050">
    <property type="status" value="NOT_ANNOTATED_CDS"/>
    <property type="molecule type" value="Genomic_DNA"/>
</dbReference>
<dbReference type="Ensembl" id="ENSCSAT00000013617.1">
    <property type="protein sequence ID" value="ENSCSAP00000011611.1"/>
    <property type="gene ID" value="ENSCSAG00000015527.1"/>
</dbReference>
<reference evidence="4" key="2">
    <citation type="submission" date="2025-08" db="UniProtKB">
        <authorList>
            <consortium name="Ensembl"/>
        </authorList>
    </citation>
    <scope>IDENTIFICATION</scope>
</reference>
<dbReference type="OMA" id="KWKQWTS"/>
<feature type="domain" description="Ubiquitin-like" evidence="3">
    <location>
        <begin position="96"/>
        <end position="172"/>
    </location>
</feature>
<protein>
    <submittedName>
        <fullName evidence="4">Ankyrin repeat domain 60</fullName>
    </submittedName>
</protein>
<gene>
    <name evidence="4" type="primary">ANKRD60</name>
</gene>
<feature type="compositionally biased region" description="Gly residues" evidence="2">
    <location>
        <begin position="37"/>
        <end position="52"/>
    </location>
</feature>
<dbReference type="InterPro" id="IPR002110">
    <property type="entry name" value="Ankyrin_rpt"/>
</dbReference>
<dbReference type="KEGG" id="csab:103243613"/>